<gene>
    <name evidence="4" type="ORF">HZS55_18855</name>
</gene>
<dbReference type="KEGG" id="hrr:HZS55_18855"/>
<evidence type="ECO:0000259" key="3">
    <source>
        <dbReference type="Pfam" id="PF13559"/>
    </source>
</evidence>
<sequence length="226" mass="22240">MQRLGTALIAVLALVALAGAAGTLGAVTGPVVSGGETPTGSATPTAEPPPTGVPGDAADSEVQRAATPTTAAAGNSGGVSPFVVPAVGGSLLAAGLLVVFLTGHDDRAPAVPDDDSAGEDPTPGVSPAYGSPDESAVTRAWRRLRDRTDADGTATPGDVAARALDRSLPSEAVATITDRFRAVRYGGESADDERSSAAEAAEAIDSAAESVPRGSEPGDCDPTDGR</sequence>
<keyword evidence="2" id="KW-0472">Membrane</keyword>
<dbReference type="Proteomes" id="UP000509667">
    <property type="component" value="Chromosome"/>
</dbReference>
<feature type="region of interest" description="Disordered" evidence="1">
    <location>
        <begin position="186"/>
        <end position="226"/>
    </location>
</feature>
<organism evidence="4 5">
    <name type="scientific">Halosimplex rubrum</name>
    <dbReference type="NCBI Taxonomy" id="869889"/>
    <lineage>
        <taxon>Archaea</taxon>
        <taxon>Methanobacteriati</taxon>
        <taxon>Methanobacteriota</taxon>
        <taxon>Stenosarchaea group</taxon>
        <taxon>Halobacteria</taxon>
        <taxon>Halobacteriales</taxon>
        <taxon>Haloarculaceae</taxon>
        <taxon>Halosimplex</taxon>
    </lineage>
</organism>
<keyword evidence="2" id="KW-0812">Transmembrane</keyword>
<feature type="region of interest" description="Disordered" evidence="1">
    <location>
        <begin position="35"/>
        <end position="78"/>
    </location>
</feature>
<keyword evidence="5" id="KW-1185">Reference proteome</keyword>
<keyword evidence="2" id="KW-1133">Transmembrane helix</keyword>
<evidence type="ECO:0000256" key="1">
    <source>
        <dbReference type="SAM" id="MobiDB-lite"/>
    </source>
</evidence>
<feature type="region of interest" description="Disordered" evidence="1">
    <location>
        <begin position="108"/>
        <end position="136"/>
    </location>
</feature>
<dbReference type="InterPro" id="IPR025403">
    <property type="entry name" value="TgpA-like_C"/>
</dbReference>
<dbReference type="RefSeq" id="WP_179909095.1">
    <property type="nucleotide sequence ID" value="NZ_CP058910.1"/>
</dbReference>
<feature type="compositionally biased region" description="Low complexity" evidence="1">
    <location>
        <begin position="197"/>
        <end position="210"/>
    </location>
</feature>
<accession>A0A7D5P5Z0</accession>
<evidence type="ECO:0000313" key="5">
    <source>
        <dbReference type="Proteomes" id="UP000509667"/>
    </source>
</evidence>
<reference evidence="4 5" key="1">
    <citation type="submission" date="2020-07" db="EMBL/GenBank/DDBJ databases">
        <title>Halosimplex pelagicum sp. nov. and Halosimplex rubrum sp. nov., isolated from salted brown alga Laminaria, and emended description of the genus Halosimplex.</title>
        <authorList>
            <person name="Cui H."/>
        </authorList>
    </citation>
    <scope>NUCLEOTIDE SEQUENCE [LARGE SCALE GENOMIC DNA]</scope>
    <source>
        <strain evidence="4 5">R27</strain>
    </source>
</reference>
<name>A0A7D5P5Z0_9EURY</name>
<evidence type="ECO:0000256" key="2">
    <source>
        <dbReference type="SAM" id="Phobius"/>
    </source>
</evidence>
<dbReference type="GeneID" id="56079968"/>
<evidence type="ECO:0000313" key="4">
    <source>
        <dbReference type="EMBL" id="QLH79224.1"/>
    </source>
</evidence>
<dbReference type="OrthoDB" id="242443at2157"/>
<feature type="transmembrane region" description="Helical" evidence="2">
    <location>
        <begin position="82"/>
        <end position="101"/>
    </location>
</feature>
<dbReference type="Pfam" id="PF13559">
    <property type="entry name" value="DUF4129"/>
    <property type="match status" value="1"/>
</dbReference>
<feature type="domain" description="Protein-glutamine gamma-glutamyltransferase-like C-terminal" evidence="3">
    <location>
        <begin position="139"/>
        <end position="201"/>
    </location>
</feature>
<dbReference type="EMBL" id="CP058910">
    <property type="protein sequence ID" value="QLH79224.1"/>
    <property type="molecule type" value="Genomic_DNA"/>
</dbReference>
<dbReference type="AlphaFoldDB" id="A0A7D5P5Z0"/>
<protein>
    <submittedName>
        <fullName evidence="4">DUF4129 domain-containing protein</fullName>
    </submittedName>
</protein>
<proteinExistence type="predicted"/>